<keyword evidence="1" id="KW-0812">Transmembrane</keyword>
<accession>A0A4Y7K8I8</accession>
<dbReference type="AlphaFoldDB" id="A0A4Y7K8I8"/>
<evidence type="ECO:0000256" key="1">
    <source>
        <dbReference type="SAM" id="Phobius"/>
    </source>
</evidence>
<sequence length="491" mass="54386">MFENTLLFRMSSSIIFFFFSYTVMSSSIINTGIWSGCFFFRNNKPKPNPNKSLPRFSRNAKYSSSYMNTMVLSSSSHSSTILEQPLKFAVLGAGFAGLSVVWNLLQHTSKDSRVCIDIYDEIGIGGGASGISGGLLHPYSPKAKLLWKGSECWKESLDLLNIAERANASKDPSIETQNLVWRRGILRPVTNTKNVDILKENSQNFLESCRLLSIDKYGAQKLVPDICVPLDSAIYMPQAVNVHPPRYLQALFTACKNLVNDMATLGYDTKEINLLQKSVHSLLELSGEYDAVIVCLGAKADMVQELSGRIPLRTCRGVVTHLELPHDVMGKEYGDRSPSILSDAWLAIQGPRNLVLGSTWDWNSRNYSPHVSASETLNALEELIPKASAVYSSVVNWEFTGARAGVRSMPPLTPYGSIPLLGCVDDIIFHDGGNNLNHKHSSKTKYWLFGGLGARGLLYHGWLGKLMAQAVLSCDESLLPSELTSWRKTRH</sequence>
<gene>
    <name evidence="3" type="ORF">C5167_032779</name>
</gene>
<dbReference type="Gene3D" id="3.50.50.60">
    <property type="entry name" value="FAD/NAD(P)-binding domain"/>
    <property type="match status" value="1"/>
</dbReference>
<evidence type="ECO:0000313" key="4">
    <source>
        <dbReference type="Proteomes" id="UP000316621"/>
    </source>
</evidence>
<dbReference type="PANTHER" id="PTHR13847">
    <property type="entry name" value="SARCOSINE DEHYDROGENASE-RELATED"/>
    <property type="match status" value="1"/>
</dbReference>
<dbReference type="InterPro" id="IPR006076">
    <property type="entry name" value="FAD-dep_OxRdtase"/>
</dbReference>
<dbReference type="PANTHER" id="PTHR13847:SF261">
    <property type="entry name" value="FAD-DEPENDENT OXIDOREDUCTASE FAMILY PROTEIN"/>
    <property type="match status" value="1"/>
</dbReference>
<dbReference type="InterPro" id="IPR036188">
    <property type="entry name" value="FAD/NAD-bd_sf"/>
</dbReference>
<name>A0A4Y7K8I8_PAPSO</name>
<feature type="transmembrane region" description="Helical" evidence="1">
    <location>
        <begin position="14"/>
        <end position="40"/>
    </location>
</feature>
<organism evidence="3 4">
    <name type="scientific">Papaver somniferum</name>
    <name type="common">Opium poppy</name>
    <dbReference type="NCBI Taxonomy" id="3469"/>
    <lineage>
        <taxon>Eukaryota</taxon>
        <taxon>Viridiplantae</taxon>
        <taxon>Streptophyta</taxon>
        <taxon>Embryophyta</taxon>
        <taxon>Tracheophyta</taxon>
        <taxon>Spermatophyta</taxon>
        <taxon>Magnoliopsida</taxon>
        <taxon>Ranunculales</taxon>
        <taxon>Papaveraceae</taxon>
        <taxon>Papaveroideae</taxon>
        <taxon>Papaver</taxon>
    </lineage>
</organism>
<dbReference type="OrthoDB" id="547145at2759"/>
<dbReference type="Gramene" id="RZC69664">
    <property type="protein sequence ID" value="RZC69664"/>
    <property type="gene ID" value="C5167_032779"/>
</dbReference>
<dbReference type="Gene3D" id="3.30.9.10">
    <property type="entry name" value="D-Amino Acid Oxidase, subunit A, domain 2"/>
    <property type="match status" value="1"/>
</dbReference>
<dbReference type="OMA" id="CKYWLFG"/>
<keyword evidence="4" id="KW-1185">Reference proteome</keyword>
<evidence type="ECO:0000313" key="3">
    <source>
        <dbReference type="EMBL" id="RZC69664.1"/>
    </source>
</evidence>
<dbReference type="STRING" id="3469.A0A4Y7K8I8"/>
<protein>
    <recommendedName>
        <fullName evidence="2">FAD dependent oxidoreductase domain-containing protein</fullName>
    </recommendedName>
</protein>
<keyword evidence="1" id="KW-0472">Membrane</keyword>
<proteinExistence type="predicted"/>
<keyword evidence="1" id="KW-1133">Transmembrane helix</keyword>
<dbReference type="SUPFAM" id="SSF51971">
    <property type="entry name" value="Nucleotide-binding domain"/>
    <property type="match status" value="1"/>
</dbReference>
<evidence type="ECO:0000259" key="2">
    <source>
        <dbReference type="Pfam" id="PF01266"/>
    </source>
</evidence>
<dbReference type="GO" id="GO:0005737">
    <property type="term" value="C:cytoplasm"/>
    <property type="evidence" value="ECO:0007669"/>
    <property type="project" value="TreeGrafter"/>
</dbReference>
<dbReference type="Proteomes" id="UP000316621">
    <property type="component" value="Chromosome 7"/>
</dbReference>
<dbReference type="Pfam" id="PF01266">
    <property type="entry name" value="DAO"/>
    <property type="match status" value="1"/>
</dbReference>
<reference evidence="3 4" key="1">
    <citation type="journal article" date="2018" name="Science">
        <title>The opium poppy genome and morphinan production.</title>
        <authorList>
            <person name="Guo L."/>
            <person name="Winzer T."/>
            <person name="Yang X."/>
            <person name="Li Y."/>
            <person name="Ning Z."/>
            <person name="He Z."/>
            <person name="Teodor R."/>
            <person name="Lu Y."/>
            <person name="Bowser T.A."/>
            <person name="Graham I.A."/>
            <person name="Ye K."/>
        </authorList>
    </citation>
    <scope>NUCLEOTIDE SEQUENCE [LARGE SCALE GENOMIC DNA]</scope>
    <source>
        <strain evidence="4">cv. HN1</strain>
        <tissue evidence="3">Leaves</tissue>
    </source>
</reference>
<feature type="domain" description="FAD dependent oxidoreductase" evidence="2">
    <location>
        <begin position="88"/>
        <end position="469"/>
    </location>
</feature>
<dbReference type="EMBL" id="CM010721">
    <property type="protein sequence ID" value="RZC69664.1"/>
    <property type="molecule type" value="Genomic_DNA"/>
</dbReference>